<organism evidence="2 3">
    <name type="scientific">Caballeronia udeis</name>
    <dbReference type="NCBI Taxonomy" id="1232866"/>
    <lineage>
        <taxon>Bacteria</taxon>
        <taxon>Pseudomonadati</taxon>
        <taxon>Pseudomonadota</taxon>
        <taxon>Betaproteobacteria</taxon>
        <taxon>Burkholderiales</taxon>
        <taxon>Burkholderiaceae</taxon>
        <taxon>Caballeronia</taxon>
    </lineage>
</organism>
<reference evidence="2 3" key="1">
    <citation type="submission" date="2016-01" db="EMBL/GenBank/DDBJ databases">
        <authorList>
            <person name="Oliw E.H."/>
        </authorList>
    </citation>
    <scope>NUCLEOTIDE SEQUENCE [LARGE SCALE GENOMIC DNA]</scope>
    <source>
        <strain evidence="2">LMG 27134</strain>
    </source>
</reference>
<evidence type="ECO:0000256" key="1">
    <source>
        <dbReference type="SAM" id="Phobius"/>
    </source>
</evidence>
<keyword evidence="1" id="KW-1133">Transmembrane helix</keyword>
<feature type="transmembrane region" description="Helical" evidence="1">
    <location>
        <begin position="7"/>
        <end position="26"/>
    </location>
</feature>
<feature type="transmembrane region" description="Helical" evidence="1">
    <location>
        <begin position="58"/>
        <end position="77"/>
    </location>
</feature>
<gene>
    <name evidence="2" type="ORF">AWB69_04144</name>
</gene>
<keyword evidence="1" id="KW-0472">Membrane</keyword>
<proteinExistence type="predicted"/>
<evidence type="ECO:0000313" key="2">
    <source>
        <dbReference type="EMBL" id="SAL40998.1"/>
    </source>
</evidence>
<dbReference type="NCBIfam" id="NF041646">
    <property type="entry name" value="VC0807_fam"/>
    <property type="match status" value="1"/>
</dbReference>
<protein>
    <submittedName>
        <fullName evidence="2">Putative membrane protein</fullName>
    </submittedName>
</protein>
<feature type="transmembrane region" description="Helical" evidence="1">
    <location>
        <begin position="83"/>
        <end position="104"/>
    </location>
</feature>
<sequence>MKIRAGLVAELGVNLVLPWLAYRLALPHWGELGALYASAIPPIAWSLAEFARTRRVDALSILVLLGIAMSIVLMALGGSPRLLLMRESMASGAIGVVFLLSLAMRRPLTFYLARATVAREAEGDAERFEALWNERPLLRRSIRLMTAVWGLGLTGENALRSWLAWHWPIERFLVVSPFIGYAIYGALTVWTLMYRKKLQMRATAAPAAPVRP</sequence>
<dbReference type="OrthoDB" id="7062026at2"/>
<feature type="transmembrane region" description="Helical" evidence="1">
    <location>
        <begin position="171"/>
        <end position="193"/>
    </location>
</feature>
<accession>A0A158H9K1</accession>
<keyword evidence="1" id="KW-0812">Transmembrane</keyword>
<dbReference type="RefSeq" id="WP_062087912.1">
    <property type="nucleotide sequence ID" value="NZ_FCOK02000027.1"/>
</dbReference>
<dbReference type="EMBL" id="FCOK02000027">
    <property type="protein sequence ID" value="SAL40998.1"/>
    <property type="molecule type" value="Genomic_DNA"/>
</dbReference>
<dbReference type="AlphaFoldDB" id="A0A158H9K1"/>
<evidence type="ECO:0000313" key="3">
    <source>
        <dbReference type="Proteomes" id="UP000054683"/>
    </source>
</evidence>
<dbReference type="Proteomes" id="UP000054683">
    <property type="component" value="Unassembled WGS sequence"/>
</dbReference>
<name>A0A158H9K1_9BURK</name>
<feature type="transmembrane region" description="Helical" evidence="1">
    <location>
        <begin position="32"/>
        <end position="51"/>
    </location>
</feature>